<dbReference type="EMBL" id="JAAITS010000006">
    <property type="protein sequence ID" value="NSG84539.1"/>
    <property type="molecule type" value="Genomic_DNA"/>
</dbReference>
<proteinExistence type="predicted"/>
<name>A0ABX2H2Z0_9FIRM</name>
<accession>A0ABX2H2Z0</accession>
<dbReference type="Pfam" id="PF12669">
    <property type="entry name" value="FeoB_associated"/>
    <property type="match status" value="1"/>
</dbReference>
<dbReference type="RefSeq" id="WP_148461082.1">
    <property type="nucleotide sequence ID" value="NZ_JAAINN010000007.1"/>
</dbReference>
<keyword evidence="2" id="KW-1185">Reference proteome</keyword>
<dbReference type="GeneID" id="69515682"/>
<reference evidence="1 2" key="1">
    <citation type="journal article" date="2020" name="Cell Host Microbe">
        <title>Functional and Genomic Variation between Human-Derived Isolates of Lachnospiraceae Reveals Inter- and Intra-Species Diversity.</title>
        <authorList>
            <person name="Sorbara M.T."/>
            <person name="Littmann E.R."/>
            <person name="Fontana E."/>
            <person name="Moody T.U."/>
            <person name="Kohout C.E."/>
            <person name="Gjonbalaj M."/>
            <person name="Eaton V."/>
            <person name="Seok R."/>
            <person name="Leiner I.M."/>
            <person name="Pamer E.G."/>
        </authorList>
    </citation>
    <scope>NUCLEOTIDE SEQUENCE [LARGE SCALE GENOMIC DNA]</scope>
    <source>
        <strain evidence="1 2">MSK.17.74</strain>
    </source>
</reference>
<organism evidence="1 2">
    <name type="scientific">Blautia faecis</name>
    <dbReference type="NCBI Taxonomy" id="871665"/>
    <lineage>
        <taxon>Bacteria</taxon>
        <taxon>Bacillati</taxon>
        <taxon>Bacillota</taxon>
        <taxon>Clostridia</taxon>
        <taxon>Lachnospirales</taxon>
        <taxon>Lachnospiraceae</taxon>
        <taxon>Blautia</taxon>
    </lineage>
</organism>
<gene>
    <name evidence="1" type="ORF">G5B17_03600</name>
</gene>
<evidence type="ECO:0000313" key="1">
    <source>
        <dbReference type="EMBL" id="NSG84539.1"/>
    </source>
</evidence>
<comment type="caution">
    <text evidence="1">The sequence shown here is derived from an EMBL/GenBank/DDBJ whole genome shotgun (WGS) entry which is preliminary data.</text>
</comment>
<dbReference type="Proteomes" id="UP001644719">
    <property type="component" value="Unassembled WGS sequence"/>
</dbReference>
<evidence type="ECO:0000313" key="2">
    <source>
        <dbReference type="Proteomes" id="UP001644719"/>
    </source>
</evidence>
<sequence>MGTVVVGAIVVVIAGLAVRSIVKDKKSGKGCNGNCGSCGGHCH</sequence>
<protein>
    <submittedName>
        <fullName evidence="1">FeoB-associated Cys-rich membrane protein</fullName>
    </submittedName>
</protein>